<feature type="non-terminal residue" evidence="3">
    <location>
        <position position="104"/>
    </location>
</feature>
<dbReference type="PANTHER" id="PTHR45614:SF274">
    <property type="entry name" value="MYB-LIKE DNA-BINDING PROTEIN"/>
    <property type="match status" value="1"/>
</dbReference>
<dbReference type="GO" id="GO:0005634">
    <property type="term" value="C:nucleus"/>
    <property type="evidence" value="ECO:0007669"/>
    <property type="project" value="TreeGrafter"/>
</dbReference>
<dbReference type="AlphaFoldDB" id="L1J8V3"/>
<dbReference type="InterPro" id="IPR009057">
    <property type="entry name" value="Homeodomain-like_sf"/>
</dbReference>
<dbReference type="PROSITE" id="PS51294">
    <property type="entry name" value="HTH_MYB"/>
    <property type="match status" value="2"/>
</dbReference>
<sequence>MSHFSLSFFQEDELIMSLVAQHGTKNWSLIGSHLQFRSGKQCRERYKNQLDPTIRRGPWTPEEDRAIVAAQERLGNRWTEIAKLLPGRTDNAIKNHWNSTLYRK</sequence>
<evidence type="ECO:0000313" key="4">
    <source>
        <dbReference type="EnsemblProtists" id="EKX44752"/>
    </source>
</evidence>
<feature type="domain" description="Myb-like" evidence="1">
    <location>
        <begin position="51"/>
        <end position="101"/>
    </location>
</feature>
<dbReference type="STRING" id="905079.L1J8V3"/>
<reference evidence="3 5" key="1">
    <citation type="journal article" date="2012" name="Nature">
        <title>Algal genomes reveal evolutionary mosaicism and the fate of nucleomorphs.</title>
        <authorList>
            <consortium name="DOE Joint Genome Institute"/>
            <person name="Curtis B.A."/>
            <person name="Tanifuji G."/>
            <person name="Burki F."/>
            <person name="Gruber A."/>
            <person name="Irimia M."/>
            <person name="Maruyama S."/>
            <person name="Arias M.C."/>
            <person name="Ball S.G."/>
            <person name="Gile G.H."/>
            <person name="Hirakawa Y."/>
            <person name="Hopkins J.F."/>
            <person name="Kuo A."/>
            <person name="Rensing S.A."/>
            <person name="Schmutz J."/>
            <person name="Symeonidi A."/>
            <person name="Elias M."/>
            <person name="Eveleigh R.J."/>
            <person name="Herman E.K."/>
            <person name="Klute M.J."/>
            <person name="Nakayama T."/>
            <person name="Obornik M."/>
            <person name="Reyes-Prieto A."/>
            <person name="Armbrust E.V."/>
            <person name="Aves S.J."/>
            <person name="Beiko R.G."/>
            <person name="Coutinho P."/>
            <person name="Dacks J.B."/>
            <person name="Durnford D.G."/>
            <person name="Fast N.M."/>
            <person name="Green B.R."/>
            <person name="Grisdale C.J."/>
            <person name="Hempel F."/>
            <person name="Henrissat B."/>
            <person name="Hoppner M.P."/>
            <person name="Ishida K."/>
            <person name="Kim E."/>
            <person name="Koreny L."/>
            <person name="Kroth P.G."/>
            <person name="Liu Y."/>
            <person name="Malik S.B."/>
            <person name="Maier U.G."/>
            <person name="McRose D."/>
            <person name="Mock T."/>
            <person name="Neilson J.A."/>
            <person name="Onodera N.T."/>
            <person name="Poole A.M."/>
            <person name="Pritham E.J."/>
            <person name="Richards T.A."/>
            <person name="Rocap G."/>
            <person name="Roy S.W."/>
            <person name="Sarai C."/>
            <person name="Schaack S."/>
            <person name="Shirato S."/>
            <person name="Slamovits C.H."/>
            <person name="Spencer D.F."/>
            <person name="Suzuki S."/>
            <person name="Worden A.Z."/>
            <person name="Zauner S."/>
            <person name="Barry K."/>
            <person name="Bell C."/>
            <person name="Bharti A.K."/>
            <person name="Crow J.A."/>
            <person name="Grimwood J."/>
            <person name="Kramer R."/>
            <person name="Lindquist E."/>
            <person name="Lucas S."/>
            <person name="Salamov A."/>
            <person name="McFadden G.I."/>
            <person name="Lane C.E."/>
            <person name="Keeling P.J."/>
            <person name="Gray M.W."/>
            <person name="Grigoriev I.V."/>
            <person name="Archibald J.M."/>
        </authorList>
    </citation>
    <scope>NUCLEOTIDE SEQUENCE</scope>
    <source>
        <strain evidence="3 5">CCMP2712</strain>
    </source>
</reference>
<evidence type="ECO:0000259" key="1">
    <source>
        <dbReference type="PROSITE" id="PS50090"/>
    </source>
</evidence>
<dbReference type="EMBL" id="JH993002">
    <property type="protein sequence ID" value="EKX44752.1"/>
    <property type="molecule type" value="Genomic_DNA"/>
</dbReference>
<dbReference type="Pfam" id="PF00249">
    <property type="entry name" value="Myb_DNA-binding"/>
    <property type="match status" value="2"/>
</dbReference>
<gene>
    <name evidence="3" type="ORF">GUITHDRAFT_71888</name>
</gene>
<dbReference type="PANTHER" id="PTHR45614">
    <property type="entry name" value="MYB PROTEIN-RELATED"/>
    <property type="match status" value="1"/>
</dbReference>
<dbReference type="GO" id="GO:0000981">
    <property type="term" value="F:DNA-binding transcription factor activity, RNA polymerase II-specific"/>
    <property type="evidence" value="ECO:0007669"/>
    <property type="project" value="TreeGrafter"/>
</dbReference>
<dbReference type="Proteomes" id="UP000011087">
    <property type="component" value="Unassembled WGS sequence"/>
</dbReference>
<dbReference type="InterPro" id="IPR050560">
    <property type="entry name" value="MYB_TF"/>
</dbReference>
<feature type="domain" description="HTH myb-type" evidence="2">
    <location>
        <begin position="51"/>
        <end position="104"/>
    </location>
</feature>
<dbReference type="KEGG" id="gtt:GUITHDRAFT_71888"/>
<dbReference type="GO" id="GO:0000978">
    <property type="term" value="F:RNA polymerase II cis-regulatory region sequence-specific DNA binding"/>
    <property type="evidence" value="ECO:0007669"/>
    <property type="project" value="TreeGrafter"/>
</dbReference>
<dbReference type="EnsemblProtists" id="EKX44752">
    <property type="protein sequence ID" value="EKX44752"/>
    <property type="gene ID" value="GUITHDRAFT_71888"/>
</dbReference>
<dbReference type="Gene3D" id="1.10.10.60">
    <property type="entry name" value="Homeodomain-like"/>
    <property type="match status" value="2"/>
</dbReference>
<dbReference type="HOGENOM" id="CLU_028567_26_4_1"/>
<dbReference type="PaxDb" id="55529-EKX44752"/>
<keyword evidence="5" id="KW-1185">Reference proteome</keyword>
<dbReference type="PROSITE" id="PS50090">
    <property type="entry name" value="MYB_LIKE"/>
    <property type="match status" value="2"/>
</dbReference>
<dbReference type="RefSeq" id="XP_005831732.1">
    <property type="nucleotide sequence ID" value="XM_005831675.1"/>
</dbReference>
<evidence type="ECO:0000313" key="5">
    <source>
        <dbReference type="Proteomes" id="UP000011087"/>
    </source>
</evidence>
<dbReference type="OMA" id="GTRRWSH"/>
<dbReference type="OrthoDB" id="2143914at2759"/>
<accession>L1J8V3</accession>
<reference evidence="5" key="2">
    <citation type="submission" date="2012-11" db="EMBL/GenBank/DDBJ databases">
        <authorList>
            <person name="Kuo A."/>
            <person name="Curtis B.A."/>
            <person name="Tanifuji G."/>
            <person name="Burki F."/>
            <person name="Gruber A."/>
            <person name="Irimia M."/>
            <person name="Maruyama S."/>
            <person name="Arias M.C."/>
            <person name="Ball S.G."/>
            <person name="Gile G.H."/>
            <person name="Hirakawa Y."/>
            <person name="Hopkins J.F."/>
            <person name="Rensing S.A."/>
            <person name="Schmutz J."/>
            <person name="Symeonidi A."/>
            <person name="Elias M."/>
            <person name="Eveleigh R.J."/>
            <person name="Herman E.K."/>
            <person name="Klute M.J."/>
            <person name="Nakayama T."/>
            <person name="Obornik M."/>
            <person name="Reyes-Prieto A."/>
            <person name="Armbrust E.V."/>
            <person name="Aves S.J."/>
            <person name="Beiko R.G."/>
            <person name="Coutinho P."/>
            <person name="Dacks J.B."/>
            <person name="Durnford D.G."/>
            <person name="Fast N.M."/>
            <person name="Green B.R."/>
            <person name="Grisdale C."/>
            <person name="Hempe F."/>
            <person name="Henrissat B."/>
            <person name="Hoppner M.P."/>
            <person name="Ishida K.-I."/>
            <person name="Kim E."/>
            <person name="Koreny L."/>
            <person name="Kroth P.G."/>
            <person name="Liu Y."/>
            <person name="Malik S.-B."/>
            <person name="Maier U.G."/>
            <person name="McRose D."/>
            <person name="Mock T."/>
            <person name="Neilson J.A."/>
            <person name="Onodera N.T."/>
            <person name="Poole A.M."/>
            <person name="Pritham E.J."/>
            <person name="Richards T.A."/>
            <person name="Rocap G."/>
            <person name="Roy S.W."/>
            <person name="Sarai C."/>
            <person name="Schaack S."/>
            <person name="Shirato S."/>
            <person name="Slamovits C.H."/>
            <person name="Spencer D.F."/>
            <person name="Suzuki S."/>
            <person name="Worden A.Z."/>
            <person name="Zauner S."/>
            <person name="Barry K."/>
            <person name="Bell C."/>
            <person name="Bharti A.K."/>
            <person name="Crow J.A."/>
            <person name="Grimwood J."/>
            <person name="Kramer R."/>
            <person name="Lindquist E."/>
            <person name="Lucas S."/>
            <person name="Salamov A."/>
            <person name="McFadden G.I."/>
            <person name="Lane C.E."/>
            <person name="Keeling P.J."/>
            <person name="Gray M.W."/>
            <person name="Grigoriev I.V."/>
            <person name="Archibald J.M."/>
        </authorList>
    </citation>
    <scope>NUCLEOTIDE SEQUENCE</scope>
    <source>
        <strain evidence="5">CCMP2712</strain>
    </source>
</reference>
<protein>
    <submittedName>
        <fullName evidence="3 4">Uncharacterized protein</fullName>
    </submittedName>
</protein>
<dbReference type="SMART" id="SM00717">
    <property type="entry name" value="SANT"/>
    <property type="match status" value="2"/>
</dbReference>
<dbReference type="CDD" id="cd00167">
    <property type="entry name" value="SANT"/>
    <property type="match status" value="2"/>
</dbReference>
<dbReference type="InterPro" id="IPR017930">
    <property type="entry name" value="Myb_dom"/>
</dbReference>
<feature type="domain" description="HTH myb-type" evidence="2">
    <location>
        <begin position="10"/>
        <end position="50"/>
    </location>
</feature>
<dbReference type="eggNOG" id="KOG0048">
    <property type="taxonomic scope" value="Eukaryota"/>
</dbReference>
<proteinExistence type="predicted"/>
<dbReference type="SUPFAM" id="SSF46689">
    <property type="entry name" value="Homeodomain-like"/>
    <property type="match status" value="1"/>
</dbReference>
<feature type="domain" description="Myb-like" evidence="1">
    <location>
        <begin position="10"/>
        <end position="50"/>
    </location>
</feature>
<name>L1J8V3_GUITC</name>
<dbReference type="GeneID" id="17301507"/>
<organism evidence="3">
    <name type="scientific">Guillardia theta (strain CCMP2712)</name>
    <name type="common">Cryptophyte</name>
    <dbReference type="NCBI Taxonomy" id="905079"/>
    <lineage>
        <taxon>Eukaryota</taxon>
        <taxon>Cryptophyceae</taxon>
        <taxon>Pyrenomonadales</taxon>
        <taxon>Geminigeraceae</taxon>
        <taxon>Guillardia</taxon>
    </lineage>
</organism>
<dbReference type="InterPro" id="IPR001005">
    <property type="entry name" value="SANT/Myb"/>
</dbReference>
<reference evidence="4" key="3">
    <citation type="submission" date="2015-06" db="UniProtKB">
        <authorList>
            <consortium name="EnsemblProtists"/>
        </authorList>
    </citation>
    <scope>IDENTIFICATION</scope>
</reference>
<evidence type="ECO:0000259" key="2">
    <source>
        <dbReference type="PROSITE" id="PS51294"/>
    </source>
</evidence>
<evidence type="ECO:0000313" key="3">
    <source>
        <dbReference type="EMBL" id="EKX44752.1"/>
    </source>
</evidence>